<accession>A0A0D2HZX9</accession>
<dbReference type="Pfam" id="PF00119">
    <property type="entry name" value="ATP-synt_A"/>
    <property type="match status" value="1"/>
</dbReference>
<dbReference type="InterPro" id="IPR045082">
    <property type="entry name" value="ATP_syn_F0_a_bact/chloroplast"/>
</dbReference>
<feature type="transmembrane region" description="Helical" evidence="12">
    <location>
        <begin position="81"/>
        <end position="105"/>
    </location>
</feature>
<feature type="transmembrane region" description="Helical" evidence="12">
    <location>
        <begin position="27"/>
        <end position="45"/>
    </location>
</feature>
<dbReference type="NCBIfam" id="TIGR01131">
    <property type="entry name" value="ATP_synt_6_or_A"/>
    <property type="match status" value="1"/>
</dbReference>
<evidence type="ECO:0000256" key="11">
    <source>
        <dbReference type="ARBA" id="ARBA00023310"/>
    </source>
</evidence>
<evidence type="ECO:0000313" key="14">
    <source>
        <dbReference type="EMBL" id="KIX15848.1"/>
    </source>
</evidence>
<dbReference type="PATRIC" id="fig|1429043.3.peg.127"/>
<dbReference type="RefSeq" id="WP_044346110.1">
    <property type="nucleotide sequence ID" value="NZ_AZAC01000001.1"/>
</dbReference>
<dbReference type="GO" id="GO:0042777">
    <property type="term" value="P:proton motive force-driven plasma membrane ATP synthesis"/>
    <property type="evidence" value="ECO:0007669"/>
    <property type="project" value="TreeGrafter"/>
</dbReference>
<evidence type="ECO:0000256" key="5">
    <source>
        <dbReference type="ARBA" id="ARBA00022547"/>
    </source>
</evidence>
<dbReference type="InterPro" id="IPR023011">
    <property type="entry name" value="ATP_synth_F0_asu_AS"/>
</dbReference>
<dbReference type="STRING" id="1429043.X474_00620"/>
<reference evidence="14 15" key="1">
    <citation type="submission" date="2013-11" db="EMBL/GenBank/DDBJ databases">
        <title>Metagenomic analysis of a methanogenic consortium involved in long chain n-alkane degradation.</title>
        <authorList>
            <person name="Davidova I.A."/>
            <person name="Callaghan A.V."/>
            <person name="Wawrik B."/>
            <person name="Pruitt S."/>
            <person name="Marks C."/>
            <person name="Duncan K.E."/>
            <person name="Suflita J.M."/>
        </authorList>
    </citation>
    <scope>NUCLEOTIDE SEQUENCE [LARGE SCALE GENOMIC DNA]</scope>
    <source>
        <strain evidence="14 15">SPR</strain>
    </source>
</reference>
<evidence type="ECO:0000256" key="9">
    <source>
        <dbReference type="ARBA" id="ARBA00023065"/>
    </source>
</evidence>
<evidence type="ECO:0000256" key="6">
    <source>
        <dbReference type="ARBA" id="ARBA00022692"/>
    </source>
</evidence>
<feature type="transmembrane region" description="Helical" evidence="12">
    <location>
        <begin position="111"/>
        <end position="130"/>
    </location>
</feature>
<dbReference type="OrthoDB" id="9789241at2"/>
<dbReference type="InterPro" id="IPR000568">
    <property type="entry name" value="ATP_synth_F0_asu"/>
</dbReference>
<protein>
    <recommendedName>
        <fullName evidence="12 13">ATP synthase subunit a</fullName>
    </recommendedName>
    <alternativeName>
        <fullName evidence="12">ATP synthase F0 sector subunit a</fullName>
    </alternativeName>
    <alternativeName>
        <fullName evidence="12">F-ATPase subunit 6</fullName>
    </alternativeName>
</protein>
<evidence type="ECO:0000256" key="2">
    <source>
        <dbReference type="ARBA" id="ARBA00006810"/>
    </source>
</evidence>
<dbReference type="HAMAP" id="MF_01393">
    <property type="entry name" value="ATP_synth_a_bact"/>
    <property type="match status" value="1"/>
</dbReference>
<dbReference type="PRINTS" id="PR00123">
    <property type="entry name" value="ATPASEA"/>
</dbReference>
<keyword evidence="10 12" id="KW-0472">Membrane</keyword>
<dbReference type="AlphaFoldDB" id="A0A0D2HZX9"/>
<comment type="subcellular location">
    <subcellularLocation>
        <location evidence="12 13">Cell membrane</location>
        <topology evidence="12 13">Multi-pass membrane protein</topology>
    </subcellularLocation>
    <subcellularLocation>
        <location evidence="1">Membrane</location>
        <topology evidence="1">Multi-pass membrane protein</topology>
    </subcellularLocation>
</comment>
<dbReference type="SUPFAM" id="SSF81336">
    <property type="entry name" value="F1F0 ATP synthase subunit A"/>
    <property type="match status" value="1"/>
</dbReference>
<feature type="transmembrane region" description="Helical" evidence="12">
    <location>
        <begin position="199"/>
        <end position="222"/>
    </location>
</feature>
<dbReference type="Proteomes" id="UP000032233">
    <property type="component" value="Unassembled WGS sequence"/>
</dbReference>
<evidence type="ECO:0000256" key="13">
    <source>
        <dbReference type="RuleBase" id="RU000483"/>
    </source>
</evidence>
<evidence type="ECO:0000256" key="3">
    <source>
        <dbReference type="ARBA" id="ARBA00022448"/>
    </source>
</evidence>
<evidence type="ECO:0000256" key="12">
    <source>
        <dbReference type="HAMAP-Rule" id="MF_01393"/>
    </source>
</evidence>
<dbReference type="CDD" id="cd00310">
    <property type="entry name" value="ATP-synt_Fo_a_6"/>
    <property type="match status" value="1"/>
</dbReference>
<keyword evidence="7 12" id="KW-0375">Hydrogen ion transport</keyword>
<proteinExistence type="inferred from homology"/>
<keyword evidence="6 12" id="KW-0812">Transmembrane</keyword>
<sequence length="229" mass="25285">MEHPFLILPWLLDFVGLGEFAHHYPQITYSAFVALLLCVTAKLAVGTVKMIPSGGQNFMEAVIGGYEDFAIDVMGEEGRPYIPLVATLFLYILIMNWSGLVPGLYAPTSNVNTPLSMAIVVFIVTQAIGVKEHGFKYIKHFTGPMWAIAPIMLPIEIIGHFARVLSLTFRLFGNILGEDLVVAILFMLAGMFFAPLPMMFLGIFTSFVQAFIFSLLTMLYIAGAIEEAH</sequence>
<keyword evidence="3 12" id="KW-0813">Transport</keyword>
<dbReference type="PANTHER" id="PTHR42823">
    <property type="entry name" value="ATP SYNTHASE SUBUNIT A, CHLOROPLASTIC"/>
    <property type="match status" value="1"/>
</dbReference>
<dbReference type="InterPro" id="IPR035908">
    <property type="entry name" value="F0_ATP_A_sf"/>
</dbReference>
<keyword evidence="5 12" id="KW-0138">CF(0)</keyword>
<name>A0A0D2HZX9_9BACT</name>
<gene>
    <name evidence="12" type="primary">atpB</name>
    <name evidence="14" type="ORF">X474_00620</name>
</gene>
<dbReference type="GO" id="GO:0045259">
    <property type="term" value="C:proton-transporting ATP synthase complex"/>
    <property type="evidence" value="ECO:0007669"/>
    <property type="project" value="UniProtKB-KW"/>
</dbReference>
<evidence type="ECO:0000256" key="4">
    <source>
        <dbReference type="ARBA" id="ARBA00022475"/>
    </source>
</evidence>
<comment type="caution">
    <text evidence="14">The sequence shown here is derived from an EMBL/GenBank/DDBJ whole genome shotgun (WGS) entry which is preliminary data.</text>
</comment>
<evidence type="ECO:0000256" key="8">
    <source>
        <dbReference type="ARBA" id="ARBA00022989"/>
    </source>
</evidence>
<keyword evidence="4 12" id="KW-1003">Cell membrane</keyword>
<feature type="transmembrane region" description="Helical" evidence="12">
    <location>
        <begin position="171"/>
        <end position="193"/>
    </location>
</feature>
<comment type="function">
    <text evidence="12 13">Key component of the proton channel; it plays a direct role in the translocation of protons across the membrane.</text>
</comment>
<dbReference type="GO" id="GO:0005886">
    <property type="term" value="C:plasma membrane"/>
    <property type="evidence" value="ECO:0007669"/>
    <property type="project" value="UniProtKB-SubCell"/>
</dbReference>
<organism evidence="14 15">
    <name type="scientific">Dethiosulfatarculus sandiegensis</name>
    <dbReference type="NCBI Taxonomy" id="1429043"/>
    <lineage>
        <taxon>Bacteria</taxon>
        <taxon>Pseudomonadati</taxon>
        <taxon>Thermodesulfobacteriota</taxon>
        <taxon>Desulfarculia</taxon>
        <taxon>Desulfarculales</taxon>
        <taxon>Desulfarculaceae</taxon>
        <taxon>Dethiosulfatarculus</taxon>
    </lineage>
</organism>
<comment type="similarity">
    <text evidence="2 12 13">Belongs to the ATPase A chain family.</text>
</comment>
<keyword evidence="11 12" id="KW-0066">ATP synthesis</keyword>
<dbReference type="FunCoup" id="A0A0D2HZX9">
    <property type="interactions" value="338"/>
</dbReference>
<dbReference type="InParanoid" id="A0A0D2HZX9"/>
<evidence type="ECO:0000256" key="7">
    <source>
        <dbReference type="ARBA" id="ARBA00022781"/>
    </source>
</evidence>
<evidence type="ECO:0000256" key="10">
    <source>
        <dbReference type="ARBA" id="ARBA00023136"/>
    </source>
</evidence>
<dbReference type="EMBL" id="AZAC01000001">
    <property type="protein sequence ID" value="KIX15848.1"/>
    <property type="molecule type" value="Genomic_DNA"/>
</dbReference>
<keyword evidence="9 12" id="KW-0406">Ion transport</keyword>
<keyword evidence="8 12" id="KW-1133">Transmembrane helix</keyword>
<dbReference type="Gene3D" id="1.20.120.220">
    <property type="entry name" value="ATP synthase, F0 complex, subunit A"/>
    <property type="match status" value="1"/>
</dbReference>
<evidence type="ECO:0000256" key="1">
    <source>
        <dbReference type="ARBA" id="ARBA00004141"/>
    </source>
</evidence>
<dbReference type="PROSITE" id="PS00449">
    <property type="entry name" value="ATPASE_A"/>
    <property type="match status" value="1"/>
</dbReference>
<keyword evidence="15" id="KW-1185">Reference proteome</keyword>
<dbReference type="GO" id="GO:0046933">
    <property type="term" value="F:proton-transporting ATP synthase activity, rotational mechanism"/>
    <property type="evidence" value="ECO:0007669"/>
    <property type="project" value="UniProtKB-UniRule"/>
</dbReference>
<evidence type="ECO:0000313" key="15">
    <source>
        <dbReference type="Proteomes" id="UP000032233"/>
    </source>
</evidence>
<dbReference type="PANTHER" id="PTHR42823:SF3">
    <property type="entry name" value="ATP SYNTHASE SUBUNIT A, CHLOROPLASTIC"/>
    <property type="match status" value="1"/>
</dbReference>